<feature type="transmembrane region" description="Helical" evidence="6">
    <location>
        <begin position="41"/>
        <end position="63"/>
    </location>
</feature>
<feature type="domain" description="EamA" evidence="7">
    <location>
        <begin position="16"/>
        <end position="153"/>
    </location>
</feature>
<feature type="domain" description="EamA" evidence="7">
    <location>
        <begin position="192"/>
        <end position="330"/>
    </location>
</feature>
<dbReference type="Pfam" id="PF00892">
    <property type="entry name" value="EamA"/>
    <property type="match status" value="2"/>
</dbReference>
<evidence type="ECO:0000256" key="2">
    <source>
        <dbReference type="ARBA" id="ARBA00007635"/>
    </source>
</evidence>
<feature type="transmembrane region" description="Helical" evidence="6">
    <location>
        <begin position="136"/>
        <end position="156"/>
    </location>
</feature>
<dbReference type="EMBL" id="CM016555">
    <property type="protein sequence ID" value="TKW19207.1"/>
    <property type="molecule type" value="Genomic_DNA"/>
</dbReference>
<feature type="transmembrane region" description="Helical" evidence="6">
    <location>
        <begin position="222"/>
        <end position="241"/>
    </location>
</feature>
<feature type="transmembrane region" description="Helical" evidence="6">
    <location>
        <begin position="190"/>
        <end position="210"/>
    </location>
</feature>
<proteinExistence type="inferred from homology"/>
<dbReference type="GO" id="GO:0022857">
    <property type="term" value="F:transmembrane transporter activity"/>
    <property type="evidence" value="ECO:0007669"/>
    <property type="project" value="InterPro"/>
</dbReference>
<feature type="transmembrane region" description="Helical" evidence="6">
    <location>
        <begin position="75"/>
        <end position="98"/>
    </location>
</feature>
<evidence type="ECO:0000313" key="8">
    <source>
        <dbReference type="EMBL" id="TKW19207.1"/>
    </source>
</evidence>
<evidence type="ECO:0000256" key="5">
    <source>
        <dbReference type="ARBA" id="ARBA00023136"/>
    </source>
</evidence>
<comment type="subcellular location">
    <subcellularLocation>
        <location evidence="1 6">Membrane</location>
        <topology evidence="1 6">Multi-pass membrane protein</topology>
    </subcellularLocation>
</comment>
<keyword evidence="9" id="KW-1185">Reference proteome</keyword>
<feature type="transmembrane region" description="Helical" evidence="6">
    <location>
        <begin position="287"/>
        <end position="306"/>
    </location>
</feature>
<comment type="similarity">
    <text evidence="2 6">Belongs to the drug/metabolite transporter (DMT) superfamily. Plant drug/metabolite exporter (P-DME) (TC 2.A.7.4) family.</text>
</comment>
<protein>
    <recommendedName>
        <fullName evidence="6">WAT1-related protein</fullName>
    </recommendedName>
</protein>
<dbReference type="SUPFAM" id="SSF103481">
    <property type="entry name" value="Multidrug resistance efflux transporter EmrE"/>
    <property type="match status" value="2"/>
</dbReference>
<dbReference type="InterPro" id="IPR030184">
    <property type="entry name" value="WAT1-related"/>
</dbReference>
<evidence type="ECO:0000256" key="4">
    <source>
        <dbReference type="ARBA" id="ARBA00022989"/>
    </source>
</evidence>
<evidence type="ECO:0000259" key="7">
    <source>
        <dbReference type="Pfam" id="PF00892"/>
    </source>
</evidence>
<dbReference type="AlphaFoldDB" id="A0A4U6V5Y4"/>
<keyword evidence="4 6" id="KW-1133">Transmembrane helix</keyword>
<sequence>MGMMGSCLGGGLPVAVMLCLNVVAAVMVSLVKVAMDGGMNPLVIVTLQQLTASVFLAPIAFFKERKSRPKLTLEIFAYIFVSAALGAALRQYMIFVALRYTTATFVTAFSNIAPVLTFLLAVATRSEALNLKCKTGMAKLAGTLVSLGGAMVLTFYKGVALTHAGSHLHSHHHRPPGGGAAAEAVSRGKWTLGTVAILGNCVCLSCWFLLHGRLARKYPHVYSCNALMSMFSFLQVAVVGLCTQRSITPWIITSKFQILTVLYAGIVGCGVSFVLVTWCIEKRGAVFVAAFIPVVQIIVSVIDFSILHEQLYLGSVLGSVLVIGGLYLLLWGKRQDALHCPPKVAEDPEKEQQQQQAVHT</sequence>
<name>A0A4U6V5Y4_SETVI</name>
<dbReference type="GO" id="GO:0016020">
    <property type="term" value="C:membrane"/>
    <property type="evidence" value="ECO:0007669"/>
    <property type="project" value="UniProtKB-SubCell"/>
</dbReference>
<dbReference type="InterPro" id="IPR000620">
    <property type="entry name" value="EamA_dom"/>
</dbReference>
<dbReference type="Proteomes" id="UP000298652">
    <property type="component" value="Chromosome 4"/>
</dbReference>
<feature type="transmembrane region" description="Helical" evidence="6">
    <location>
        <begin position="104"/>
        <end position="124"/>
    </location>
</feature>
<gene>
    <name evidence="8" type="ORF">SEVIR_4G005300v2</name>
</gene>
<dbReference type="OMA" id="VKDWIID"/>
<feature type="transmembrane region" description="Helical" evidence="6">
    <location>
        <begin position="261"/>
        <end position="280"/>
    </location>
</feature>
<reference evidence="8" key="1">
    <citation type="submission" date="2019-03" db="EMBL/GenBank/DDBJ databases">
        <title>WGS assembly of Setaria viridis.</title>
        <authorList>
            <person name="Huang P."/>
            <person name="Jenkins J."/>
            <person name="Grimwood J."/>
            <person name="Barry K."/>
            <person name="Healey A."/>
            <person name="Mamidi S."/>
            <person name="Sreedasyam A."/>
            <person name="Shu S."/>
            <person name="Feldman M."/>
            <person name="Wu J."/>
            <person name="Yu Y."/>
            <person name="Chen C."/>
            <person name="Johnson J."/>
            <person name="Rokhsar D."/>
            <person name="Baxter I."/>
            <person name="Schmutz J."/>
            <person name="Brutnell T."/>
            <person name="Kellogg E."/>
        </authorList>
    </citation>
    <scope>NUCLEOTIDE SEQUENCE [LARGE SCALE GENOMIC DNA]</scope>
</reference>
<accession>A0A4U6V5Y4</accession>
<evidence type="ECO:0000256" key="1">
    <source>
        <dbReference type="ARBA" id="ARBA00004141"/>
    </source>
</evidence>
<evidence type="ECO:0000256" key="6">
    <source>
        <dbReference type="RuleBase" id="RU363077"/>
    </source>
</evidence>
<organism evidence="8 9">
    <name type="scientific">Setaria viridis</name>
    <name type="common">Green bristlegrass</name>
    <name type="synonym">Setaria italica subsp. viridis</name>
    <dbReference type="NCBI Taxonomy" id="4556"/>
    <lineage>
        <taxon>Eukaryota</taxon>
        <taxon>Viridiplantae</taxon>
        <taxon>Streptophyta</taxon>
        <taxon>Embryophyta</taxon>
        <taxon>Tracheophyta</taxon>
        <taxon>Spermatophyta</taxon>
        <taxon>Magnoliopsida</taxon>
        <taxon>Liliopsida</taxon>
        <taxon>Poales</taxon>
        <taxon>Poaceae</taxon>
        <taxon>PACMAD clade</taxon>
        <taxon>Panicoideae</taxon>
        <taxon>Panicodae</taxon>
        <taxon>Paniceae</taxon>
        <taxon>Cenchrinae</taxon>
        <taxon>Setaria</taxon>
    </lineage>
</organism>
<feature type="transmembrane region" description="Helical" evidence="6">
    <location>
        <begin position="312"/>
        <end position="330"/>
    </location>
</feature>
<evidence type="ECO:0000313" key="9">
    <source>
        <dbReference type="Proteomes" id="UP000298652"/>
    </source>
</evidence>
<dbReference type="InterPro" id="IPR037185">
    <property type="entry name" value="EmrE-like"/>
</dbReference>
<dbReference type="Gramene" id="TKW19207">
    <property type="protein sequence ID" value="TKW19207"/>
    <property type="gene ID" value="SEVIR_4G005300v2"/>
</dbReference>
<evidence type="ECO:0000256" key="3">
    <source>
        <dbReference type="ARBA" id="ARBA00022692"/>
    </source>
</evidence>
<keyword evidence="5 6" id="KW-0472">Membrane</keyword>
<keyword evidence="3 6" id="KW-0812">Transmembrane</keyword>
<dbReference type="PANTHER" id="PTHR31218">
    <property type="entry name" value="WAT1-RELATED PROTEIN"/>
    <property type="match status" value="1"/>
</dbReference>